<accession>A0A087BBT6</accession>
<dbReference type="EMBL" id="JGZC01000011">
    <property type="protein sequence ID" value="KFI68486.1"/>
    <property type="molecule type" value="Genomic_DNA"/>
</dbReference>
<gene>
    <name evidence="2" type="ORF">BMERY_1937</name>
</gene>
<feature type="region of interest" description="Disordered" evidence="1">
    <location>
        <begin position="81"/>
        <end position="128"/>
    </location>
</feature>
<dbReference type="InterPro" id="IPR036390">
    <property type="entry name" value="WH_DNA-bd_sf"/>
</dbReference>
<dbReference type="RefSeq" id="WP_051915304.1">
    <property type="nucleotide sequence ID" value="NZ_JGZC01000011.1"/>
</dbReference>
<dbReference type="Proteomes" id="UP000029060">
    <property type="component" value="Unassembled WGS sequence"/>
</dbReference>
<sequence>MTADEENARGKEFVIAHRFMWRDLSLSGVTLLVYARIYGFCRDGGGFYESRASTAEFLGTTPRTVTRAIDELLAAGLIREAGSHETGTGRKTRRYVLAGASPPEDPHDDASPDEPSPDETSPQASASP</sequence>
<proteinExistence type="predicted"/>
<protein>
    <recommendedName>
        <fullName evidence="4">Transcriptional regulator</fullName>
    </recommendedName>
</protein>
<dbReference type="OrthoDB" id="3173312at2"/>
<evidence type="ECO:0000313" key="3">
    <source>
        <dbReference type="Proteomes" id="UP000029060"/>
    </source>
</evidence>
<organism evidence="2 3">
    <name type="scientific">Bifidobacterium merycicum</name>
    <dbReference type="NCBI Taxonomy" id="78345"/>
    <lineage>
        <taxon>Bacteria</taxon>
        <taxon>Bacillati</taxon>
        <taxon>Actinomycetota</taxon>
        <taxon>Actinomycetes</taxon>
        <taxon>Bifidobacteriales</taxon>
        <taxon>Bifidobacteriaceae</taxon>
        <taxon>Bifidobacterium</taxon>
    </lineage>
</organism>
<dbReference type="AlphaFoldDB" id="A0A087BBT6"/>
<dbReference type="InterPro" id="IPR036388">
    <property type="entry name" value="WH-like_DNA-bd_sf"/>
</dbReference>
<dbReference type="STRING" id="78345.BMERY_1937"/>
<name>A0A087BBT6_9BIFI</name>
<dbReference type="Gene3D" id="1.10.10.10">
    <property type="entry name" value="Winged helix-like DNA-binding domain superfamily/Winged helix DNA-binding domain"/>
    <property type="match status" value="1"/>
</dbReference>
<evidence type="ECO:0008006" key="4">
    <source>
        <dbReference type="Google" id="ProtNLM"/>
    </source>
</evidence>
<comment type="caution">
    <text evidence="2">The sequence shown here is derived from an EMBL/GenBank/DDBJ whole genome shotgun (WGS) entry which is preliminary data.</text>
</comment>
<dbReference type="SUPFAM" id="SSF46785">
    <property type="entry name" value="Winged helix' DNA-binding domain"/>
    <property type="match status" value="1"/>
</dbReference>
<evidence type="ECO:0000256" key="1">
    <source>
        <dbReference type="SAM" id="MobiDB-lite"/>
    </source>
</evidence>
<evidence type="ECO:0000313" key="2">
    <source>
        <dbReference type="EMBL" id="KFI68486.1"/>
    </source>
</evidence>
<reference evidence="2 3" key="1">
    <citation type="submission" date="2014-03" db="EMBL/GenBank/DDBJ databases">
        <title>Genomics of Bifidobacteria.</title>
        <authorList>
            <person name="Ventura M."/>
            <person name="Milani C."/>
            <person name="Lugli G.A."/>
        </authorList>
    </citation>
    <scope>NUCLEOTIDE SEQUENCE [LARGE SCALE GENOMIC DNA]</scope>
    <source>
        <strain evidence="2 3">LMG 11341</strain>
    </source>
</reference>
<keyword evidence="3" id="KW-1185">Reference proteome</keyword>